<evidence type="ECO:0000313" key="4">
    <source>
        <dbReference type="Proteomes" id="UP000043699"/>
    </source>
</evidence>
<dbReference type="OrthoDB" id="9804328at2"/>
<evidence type="ECO:0000256" key="1">
    <source>
        <dbReference type="ARBA" id="ARBA00022962"/>
    </source>
</evidence>
<dbReference type="STRING" id="1499687.BN1080_03275"/>
<proteinExistence type="predicted"/>
<dbReference type="NCBIfam" id="TIGR00566">
    <property type="entry name" value="trpG_papA"/>
    <property type="match status" value="1"/>
</dbReference>
<dbReference type="Pfam" id="PF00117">
    <property type="entry name" value="GATase"/>
    <property type="match status" value="1"/>
</dbReference>
<dbReference type="EMBL" id="CCXS01000001">
    <property type="protein sequence ID" value="CEG24254.1"/>
    <property type="molecule type" value="Genomic_DNA"/>
</dbReference>
<protein>
    <submittedName>
        <fullName evidence="3">Aminodeoxychorismate synthase component 2</fullName>
    </submittedName>
</protein>
<dbReference type="Gene3D" id="3.40.50.880">
    <property type="match status" value="1"/>
</dbReference>
<dbReference type="GO" id="GO:0005829">
    <property type="term" value="C:cytosol"/>
    <property type="evidence" value="ECO:0007669"/>
    <property type="project" value="TreeGrafter"/>
</dbReference>
<name>A0A098EPP4_9BACL</name>
<dbReference type="GO" id="GO:0004049">
    <property type="term" value="F:anthranilate synthase activity"/>
    <property type="evidence" value="ECO:0007669"/>
    <property type="project" value="TreeGrafter"/>
</dbReference>
<dbReference type="PANTHER" id="PTHR43418:SF4">
    <property type="entry name" value="MULTIFUNCTIONAL TRYPTOPHAN BIOSYNTHESIS PROTEIN"/>
    <property type="match status" value="1"/>
</dbReference>
<dbReference type="PRINTS" id="PR00097">
    <property type="entry name" value="ANTSNTHASEII"/>
</dbReference>
<evidence type="ECO:0000259" key="2">
    <source>
        <dbReference type="Pfam" id="PF00117"/>
    </source>
</evidence>
<reference evidence="3 4" key="1">
    <citation type="submission" date="2014-09" db="EMBL/GenBank/DDBJ databases">
        <authorList>
            <person name="Urmite Genomes Urmite Genomes"/>
        </authorList>
    </citation>
    <scope>NUCLEOTIDE SEQUENCE [LARGE SCALE GENOMIC DNA]</scope>
    <source>
        <strain evidence="3 4">ES2</strain>
    </source>
</reference>
<feature type="domain" description="Glutamine amidotransferase" evidence="2">
    <location>
        <begin position="3"/>
        <end position="187"/>
    </location>
</feature>
<organism evidence="3 4">
    <name type="scientific">Planococcus massiliensis</name>
    <dbReference type="NCBI Taxonomy" id="1499687"/>
    <lineage>
        <taxon>Bacteria</taxon>
        <taxon>Bacillati</taxon>
        <taxon>Bacillota</taxon>
        <taxon>Bacilli</taxon>
        <taxon>Bacillales</taxon>
        <taxon>Caryophanaceae</taxon>
        <taxon>Planococcus</taxon>
    </lineage>
</organism>
<dbReference type="InterPro" id="IPR006221">
    <property type="entry name" value="TrpG/PapA_dom"/>
</dbReference>
<dbReference type="PROSITE" id="PS51273">
    <property type="entry name" value="GATASE_TYPE_1"/>
    <property type="match status" value="1"/>
</dbReference>
<dbReference type="CDD" id="cd01743">
    <property type="entry name" value="GATase1_Anthranilate_Synthase"/>
    <property type="match status" value="1"/>
</dbReference>
<dbReference type="GO" id="GO:0000162">
    <property type="term" value="P:L-tryptophan biosynthetic process"/>
    <property type="evidence" value="ECO:0007669"/>
    <property type="project" value="TreeGrafter"/>
</dbReference>
<dbReference type="RefSeq" id="WP_052653672.1">
    <property type="nucleotide sequence ID" value="NZ_CCXS01000001.1"/>
</dbReference>
<dbReference type="PANTHER" id="PTHR43418">
    <property type="entry name" value="MULTIFUNCTIONAL TRYPTOPHAN BIOSYNTHESIS PROTEIN-RELATED"/>
    <property type="match status" value="1"/>
</dbReference>
<keyword evidence="1" id="KW-0315">Glutamine amidotransferase</keyword>
<dbReference type="Proteomes" id="UP000043699">
    <property type="component" value="Unassembled WGS sequence"/>
</dbReference>
<accession>A0A098EPP4</accession>
<dbReference type="PRINTS" id="PR00099">
    <property type="entry name" value="CPSGATASE"/>
</dbReference>
<sequence length="196" mass="21244">MILLIDHYDSFTYNIFQAAAELGKEIQVVRYGVLTVDEIVALQPEAIILSPGPGHPEELPESLQLIEAVHASIPLLGICLGHQLIGTAFGGKVVQAPEIRHGKVSMVTHQQQGAFAGLPTPLPVMRYHSLAIEESSLPDCFDVQAIAEDDGTIMAVKHRDYPVYGFQFHPESIGTPEGKQLLEGFLAAAKKQAALK</sequence>
<dbReference type="InterPro" id="IPR017926">
    <property type="entry name" value="GATASE"/>
</dbReference>
<keyword evidence="4" id="KW-1185">Reference proteome</keyword>
<dbReference type="InterPro" id="IPR050472">
    <property type="entry name" value="Anth_synth/Amidotransfase"/>
</dbReference>
<evidence type="ECO:0000313" key="3">
    <source>
        <dbReference type="EMBL" id="CEG24254.1"/>
    </source>
</evidence>
<dbReference type="FunFam" id="3.40.50.880:FF:000003">
    <property type="entry name" value="Anthranilate synthase component II"/>
    <property type="match status" value="1"/>
</dbReference>
<dbReference type="InterPro" id="IPR029062">
    <property type="entry name" value="Class_I_gatase-like"/>
</dbReference>
<dbReference type="SUPFAM" id="SSF52317">
    <property type="entry name" value="Class I glutamine amidotransferase-like"/>
    <property type="match status" value="1"/>
</dbReference>
<gene>
    <name evidence="3" type="primary">pabA_2</name>
    <name evidence="3" type="ORF">BN1080_03275</name>
</gene>
<dbReference type="PRINTS" id="PR00096">
    <property type="entry name" value="GATASE"/>
</dbReference>
<dbReference type="AlphaFoldDB" id="A0A098EPP4"/>